<dbReference type="AlphaFoldDB" id="A0A820GXS2"/>
<accession>A0A820GXS2</accession>
<feature type="compositionally biased region" description="Polar residues" evidence="1">
    <location>
        <begin position="67"/>
        <end position="76"/>
    </location>
</feature>
<proteinExistence type="predicted"/>
<feature type="region of interest" description="Disordered" evidence="1">
    <location>
        <begin position="50"/>
        <end position="76"/>
    </location>
</feature>
<name>A0A820GXS2_9BILA</name>
<protein>
    <submittedName>
        <fullName evidence="2">Uncharacterized protein</fullName>
    </submittedName>
</protein>
<evidence type="ECO:0000313" key="3">
    <source>
        <dbReference type="Proteomes" id="UP000663836"/>
    </source>
</evidence>
<dbReference type="EMBL" id="CAJOBD010031707">
    <property type="protein sequence ID" value="CAF4286959.1"/>
    <property type="molecule type" value="Genomic_DNA"/>
</dbReference>
<gene>
    <name evidence="2" type="ORF">JBS370_LOCUS39943</name>
</gene>
<evidence type="ECO:0000313" key="2">
    <source>
        <dbReference type="EMBL" id="CAF4286959.1"/>
    </source>
</evidence>
<evidence type="ECO:0000256" key="1">
    <source>
        <dbReference type="SAM" id="MobiDB-lite"/>
    </source>
</evidence>
<reference evidence="2" key="1">
    <citation type="submission" date="2021-02" db="EMBL/GenBank/DDBJ databases">
        <authorList>
            <person name="Nowell W R."/>
        </authorList>
    </citation>
    <scope>NUCLEOTIDE SEQUENCE</scope>
</reference>
<organism evidence="2 3">
    <name type="scientific">Rotaria sordida</name>
    <dbReference type="NCBI Taxonomy" id="392033"/>
    <lineage>
        <taxon>Eukaryota</taxon>
        <taxon>Metazoa</taxon>
        <taxon>Spiralia</taxon>
        <taxon>Gnathifera</taxon>
        <taxon>Rotifera</taxon>
        <taxon>Eurotatoria</taxon>
        <taxon>Bdelloidea</taxon>
        <taxon>Philodinida</taxon>
        <taxon>Philodinidae</taxon>
        <taxon>Rotaria</taxon>
    </lineage>
</organism>
<sequence>MYDSNKVSVRAYCDELANSVTSCFEQEQKRCAGGSVIASRLSEIPHLTVLGVDSGPNEKDTDEDPNSSEFTLNFVS</sequence>
<comment type="caution">
    <text evidence="2">The sequence shown here is derived from an EMBL/GenBank/DDBJ whole genome shotgun (WGS) entry which is preliminary data.</text>
</comment>
<dbReference type="Proteomes" id="UP000663836">
    <property type="component" value="Unassembled WGS sequence"/>
</dbReference>